<dbReference type="OMA" id="CLINSTH"/>
<accession>G3T7L7</accession>
<feature type="compositionally biased region" description="Polar residues" evidence="3">
    <location>
        <begin position="233"/>
        <end position="246"/>
    </location>
</feature>
<feature type="region of interest" description="Disordered" evidence="3">
    <location>
        <begin position="1111"/>
        <end position="1142"/>
    </location>
</feature>
<dbReference type="PROSITE" id="PS51450">
    <property type="entry name" value="LRR"/>
    <property type="match status" value="1"/>
</dbReference>
<keyword evidence="4" id="KW-0472">Membrane</keyword>
<feature type="compositionally biased region" description="Pro residues" evidence="3">
    <location>
        <begin position="47"/>
        <end position="56"/>
    </location>
</feature>
<feature type="compositionally biased region" description="Polar residues" evidence="3">
    <location>
        <begin position="300"/>
        <end position="317"/>
    </location>
</feature>
<feature type="compositionally biased region" description="Low complexity" evidence="3">
    <location>
        <begin position="209"/>
        <end position="219"/>
    </location>
</feature>
<evidence type="ECO:0000256" key="1">
    <source>
        <dbReference type="ARBA" id="ARBA00022614"/>
    </source>
</evidence>
<dbReference type="Pfam" id="PF14914">
    <property type="entry name" value="LRRC37AB_C"/>
    <property type="match status" value="1"/>
</dbReference>
<evidence type="ECO:0000313" key="8">
    <source>
        <dbReference type="Proteomes" id="UP000007646"/>
    </source>
</evidence>
<evidence type="ECO:0000259" key="6">
    <source>
        <dbReference type="Pfam" id="PF15779"/>
    </source>
</evidence>
<feature type="compositionally biased region" description="Pro residues" evidence="3">
    <location>
        <begin position="138"/>
        <end position="152"/>
    </location>
</feature>
<keyword evidence="4" id="KW-0812">Transmembrane</keyword>
<dbReference type="SMART" id="SM00369">
    <property type="entry name" value="LRR_TYP"/>
    <property type="match status" value="4"/>
</dbReference>
<feature type="domain" description="LRRC37A/B like protein 1 C-terminal" evidence="5">
    <location>
        <begin position="1223"/>
        <end position="1358"/>
    </location>
</feature>
<dbReference type="Pfam" id="PF15779">
    <property type="entry name" value="LRRC37"/>
    <property type="match status" value="5"/>
</dbReference>
<feature type="transmembrane region" description="Helical" evidence="4">
    <location>
        <begin position="1338"/>
        <end position="1356"/>
    </location>
</feature>
<feature type="compositionally biased region" description="Polar residues" evidence="3">
    <location>
        <begin position="77"/>
        <end position="93"/>
    </location>
</feature>
<keyword evidence="8" id="KW-1185">Reference proteome</keyword>
<dbReference type="InterPro" id="IPR032754">
    <property type="entry name" value="LRRC37_N"/>
</dbReference>
<reference evidence="7 8" key="1">
    <citation type="submission" date="2009-06" db="EMBL/GenBank/DDBJ databases">
        <title>The Genome Sequence of Loxodonta africana (African elephant).</title>
        <authorList>
            <person name="Di Palma F."/>
            <person name="Heiman D."/>
            <person name="Young S."/>
            <person name="Johnson J."/>
            <person name="Lander E.S."/>
            <person name="Lindblad-Toh K."/>
        </authorList>
    </citation>
    <scope>NUCLEOTIDE SEQUENCE [LARGE SCALE GENOMIC DNA]</scope>
    <source>
        <strain evidence="7 8">Isolate ISIS603380</strain>
    </source>
</reference>
<keyword evidence="4" id="KW-1133">Transmembrane helix</keyword>
<dbReference type="Ensembl" id="ENSLAFT00000011506.3">
    <property type="protein sequence ID" value="ENSLAFP00000009612.3"/>
    <property type="gene ID" value="ENSLAFG00000027728.1"/>
</dbReference>
<feature type="compositionally biased region" description="Polar residues" evidence="3">
    <location>
        <begin position="10"/>
        <end position="27"/>
    </location>
</feature>
<dbReference type="SUPFAM" id="SSF52058">
    <property type="entry name" value="L domain-like"/>
    <property type="match status" value="1"/>
</dbReference>
<proteinExistence type="predicted"/>
<dbReference type="InParanoid" id="G3T7L7"/>
<evidence type="ECO:0000256" key="2">
    <source>
        <dbReference type="ARBA" id="ARBA00022737"/>
    </source>
</evidence>
<feature type="region of interest" description="Disordered" evidence="3">
    <location>
        <begin position="981"/>
        <end position="1005"/>
    </location>
</feature>
<feature type="compositionally biased region" description="Polar residues" evidence="3">
    <location>
        <begin position="106"/>
        <end position="116"/>
    </location>
</feature>
<dbReference type="Gene3D" id="3.80.10.10">
    <property type="entry name" value="Ribonuclease Inhibitor"/>
    <property type="match status" value="1"/>
</dbReference>
<dbReference type="GeneTree" id="ENSGT00530000063282"/>
<feature type="compositionally biased region" description="Polar residues" evidence="3">
    <location>
        <begin position="1111"/>
        <end position="1121"/>
    </location>
</feature>
<reference evidence="7" key="3">
    <citation type="submission" date="2025-09" db="UniProtKB">
        <authorList>
            <consortium name="Ensembl"/>
        </authorList>
    </citation>
    <scope>IDENTIFICATION</scope>
    <source>
        <strain evidence="7">Isolate ISIS603380</strain>
    </source>
</reference>
<dbReference type="InterPro" id="IPR003591">
    <property type="entry name" value="Leu-rich_rpt_typical-subtyp"/>
</dbReference>
<feature type="domain" description="Leucine-rich repeat-containing protein 37 N-terminal" evidence="6">
    <location>
        <begin position="212"/>
        <end position="266"/>
    </location>
</feature>
<name>G3T7L7_LOXAF</name>
<feature type="compositionally biased region" description="Polar residues" evidence="3">
    <location>
        <begin position="1036"/>
        <end position="1049"/>
    </location>
</feature>
<evidence type="ECO:0008006" key="9">
    <source>
        <dbReference type="Google" id="ProtNLM"/>
    </source>
</evidence>
<organism evidence="7 8">
    <name type="scientific">Loxodonta africana</name>
    <name type="common">African elephant</name>
    <dbReference type="NCBI Taxonomy" id="9785"/>
    <lineage>
        <taxon>Eukaryota</taxon>
        <taxon>Metazoa</taxon>
        <taxon>Chordata</taxon>
        <taxon>Craniata</taxon>
        <taxon>Vertebrata</taxon>
        <taxon>Euteleostomi</taxon>
        <taxon>Mammalia</taxon>
        <taxon>Eutheria</taxon>
        <taxon>Afrotheria</taxon>
        <taxon>Proboscidea</taxon>
        <taxon>Elephantidae</taxon>
        <taxon>Loxodonta</taxon>
    </lineage>
</organism>
<feature type="compositionally biased region" description="Polar residues" evidence="3">
    <location>
        <begin position="1128"/>
        <end position="1139"/>
    </location>
</feature>
<dbReference type="Pfam" id="PF13855">
    <property type="entry name" value="LRR_8"/>
    <property type="match status" value="1"/>
</dbReference>
<evidence type="ECO:0000313" key="7">
    <source>
        <dbReference type="Ensembl" id="ENSLAFP00000009612.3"/>
    </source>
</evidence>
<dbReference type="InterPro" id="IPR032675">
    <property type="entry name" value="LRR_dom_sf"/>
</dbReference>
<dbReference type="HOGENOM" id="CLU_003362_0_0_1"/>
<feature type="compositionally biased region" description="Polar residues" evidence="3">
    <location>
        <begin position="262"/>
        <end position="273"/>
    </location>
</feature>
<feature type="domain" description="Leucine-rich repeat-containing protein 37 N-terminal" evidence="6">
    <location>
        <begin position="274"/>
        <end position="342"/>
    </location>
</feature>
<feature type="domain" description="Leucine-rich repeat-containing protein 37 N-terminal" evidence="6">
    <location>
        <begin position="373"/>
        <end position="416"/>
    </location>
</feature>
<dbReference type="InterPro" id="IPR001611">
    <property type="entry name" value="Leu-rich_rpt"/>
</dbReference>
<dbReference type="PANTHER" id="PTHR23045">
    <property type="entry name" value="LEUCINE-RICH REPEAT-CONTAINING PROTEIN 37A"/>
    <property type="match status" value="1"/>
</dbReference>
<dbReference type="eggNOG" id="ENOG502QVVG">
    <property type="taxonomic scope" value="Eukaryota"/>
</dbReference>
<sequence length="1358" mass="151443">ITGKPLSLELTISSQPPTETGPFSTQTPEPPKEVEPSPFQQEAPVQSPEPPMPPELSPSQQEAPALSPEPPKEVESSLVQQETPPQPLQSTTQEEAPALPPEPFESTQPFSVQHTASSRPPEPPKEVEPSPSQQEAPASPPEPPNEVEPPPSLQEVPPQTSEPSKEAEPSPTQQEAPVHPSEAPKEITAQPLDLELTITPEHTMKAEHSTTPQRTTTSPPICPEVTIPHPDQFQAQHPNLPESTVQPLDLELIVTPGPTIQVEHSTPLQKTTASSPKQETPTQPPEPPKEVVAQPLVNHEVTTPSSRQDQAQHSNLPKVTVKPVDLELTVSPEPTTEAEYSTTLQKTTVPPTKQVTIQTLDLELSISPEPKTLTKQGTPTRPPEPPKGVVAQHPAHHEATVSPPGQDQAQHSNLPNNNTTSSPERPEVTLPPPDQVQAQHPNLTEVTDQTLDLELTVMPEFTSKTEHSTALQKATPLPKQITVQPLNLEPTVSPEPIPEVQHTTALQETTPPPKRVTWEQNATNGMSICELCVCQDETLSCTGLRPEKRLHRVPVPEPNEYNGTFTVLNFQGNSISYIEENIWKAYRWTEKLILSENSLTELRKDSFEGLLSLQYLDLSCNKIQSIERRTFEPLPFLKFINLGCNLITELGFGTFQAWHGMQFLQTLVLNRNPLTAIEDSYLFKLPALKYLDMGTTQVSLTTVENILIKTLQLEKLILPSHMACCLCQFKSTIEVVCKTVKLRCDSGCLINSTHCSEEPSLGAAEGTFMKALQARKKNTSTELTIEPEAASSDRSSVNLSTVLNEPLGFNDESDVISALNYVLPYFSEGNLEHIEMTLLPFIKLLFSKVQDREKALSDLQNNTGNPPLKPKNNNATYRSKLRKLYFLENLLDAEIQEKIDEVKKKEKAAMLTYPNFLDAIFKRQIFQKKLETAQPWENHLANIHRTGVGKRPQRVSRDFKRPRGIKKRHFKGMDYLNIKRKQGAKPFMENTPKARRPLRPLSKKVDRLLEVRRQRKVGGVSFNTEPSSSKEHKAAVSSSLKQYSMGRPSTSPPSKAPPEVRILSKDLSYTFFVLEEANARVKNIKETPKRPKAKTSRRFRKVRKLMLRNRPPSSAVRSLINSPPREAFSSSGELSSPENPFQEWFPFSGPSAKNITVHNATMLGETTPEITAHKDPSTADSVVTADNFMASVKQTNETQWEYQNMGPDLPSKPHGSSLPLLSSPGDQFETQLNQQLQSLIPNKDVRRLIAHVMRTLKLDCSEPQVQLACAKLLSRTGLLMKLLSEQQEVKVSKADWDTDQWKTENYINESTEVHSEQKEQESSELTKEVPGYGYNHKLILAISVTVVVMILIFCLIEV</sequence>
<dbReference type="PANTHER" id="PTHR23045:SF9">
    <property type="entry name" value="LEUCINE RICH REPEAT CONTAINING 37A-RELATED"/>
    <property type="match status" value="1"/>
</dbReference>
<feature type="region of interest" description="Disordered" evidence="3">
    <location>
        <begin position="1019"/>
        <end position="1059"/>
    </location>
</feature>
<protein>
    <recommendedName>
        <fullName evidence="9">LRRC37A/B like protein 1 C-terminal domain-containing protein</fullName>
    </recommendedName>
</protein>
<feature type="compositionally biased region" description="Polar residues" evidence="3">
    <location>
        <begin position="332"/>
        <end position="359"/>
    </location>
</feature>
<dbReference type="Proteomes" id="UP000007646">
    <property type="component" value="Unassembled WGS sequence"/>
</dbReference>
<keyword evidence="2" id="KW-0677">Repeat</keyword>
<feature type="domain" description="Leucine-rich repeat-containing protein 37 N-terminal" evidence="6">
    <location>
        <begin position="187"/>
        <end position="210"/>
    </location>
</feature>
<reference evidence="7" key="2">
    <citation type="submission" date="2025-08" db="UniProtKB">
        <authorList>
            <consortium name="Ensembl"/>
        </authorList>
    </citation>
    <scope>IDENTIFICATION</scope>
    <source>
        <strain evidence="7">Isolate ISIS603380</strain>
    </source>
</reference>
<evidence type="ECO:0000256" key="3">
    <source>
        <dbReference type="SAM" id="MobiDB-lite"/>
    </source>
</evidence>
<dbReference type="InterPro" id="IPR029423">
    <property type="entry name" value="LRRC37AB_C"/>
</dbReference>
<evidence type="ECO:0000256" key="4">
    <source>
        <dbReference type="SAM" id="Phobius"/>
    </source>
</evidence>
<feature type="domain" description="Leucine-rich repeat-containing protein 37 N-terminal" evidence="6">
    <location>
        <begin position="476"/>
        <end position="504"/>
    </location>
</feature>
<feature type="compositionally biased region" description="Low complexity" evidence="3">
    <location>
        <begin position="412"/>
        <end position="423"/>
    </location>
</feature>
<evidence type="ECO:0000259" key="5">
    <source>
        <dbReference type="Pfam" id="PF14914"/>
    </source>
</evidence>
<keyword evidence="1" id="KW-0433">Leucine-rich repeat</keyword>
<feature type="compositionally biased region" description="Basic residues" evidence="3">
    <location>
        <begin position="993"/>
        <end position="1002"/>
    </location>
</feature>
<feature type="region of interest" description="Disordered" evidence="3">
    <location>
        <begin position="1"/>
        <end position="441"/>
    </location>
</feature>
<dbReference type="InterPro" id="IPR015753">
    <property type="entry name" value="LRRC37"/>
</dbReference>
<dbReference type="STRING" id="9785.ENSLAFP00000009612"/>